<accession>A0A6S8IZI7</accession>
<evidence type="ECO:0000259" key="4">
    <source>
        <dbReference type="Pfam" id="PF23744"/>
    </source>
</evidence>
<feature type="repeat" description="ARM" evidence="2">
    <location>
        <begin position="975"/>
        <end position="1019"/>
    </location>
</feature>
<keyword evidence="1" id="KW-0677">Repeat</keyword>
<evidence type="ECO:0000256" key="1">
    <source>
        <dbReference type="ARBA" id="ARBA00022737"/>
    </source>
</evidence>
<dbReference type="EMBL" id="HBIM01003356">
    <property type="protein sequence ID" value="CAE0404802.1"/>
    <property type="molecule type" value="Transcribed_RNA"/>
</dbReference>
<protein>
    <recommendedName>
        <fullName evidence="4">LRRK2 ARM repeat domain-containing protein</fullName>
    </recommendedName>
</protein>
<feature type="compositionally biased region" description="Polar residues" evidence="3">
    <location>
        <begin position="239"/>
        <end position="248"/>
    </location>
</feature>
<dbReference type="Gene3D" id="1.25.10.10">
    <property type="entry name" value="Leucine-rich Repeat Variant"/>
    <property type="match status" value="2"/>
</dbReference>
<dbReference type="PROSITE" id="PS50176">
    <property type="entry name" value="ARM_REPEAT"/>
    <property type="match status" value="1"/>
</dbReference>
<feature type="region of interest" description="Disordered" evidence="3">
    <location>
        <begin position="563"/>
        <end position="583"/>
    </location>
</feature>
<dbReference type="Pfam" id="PF23744">
    <property type="entry name" value="ARM_LRRK2"/>
    <property type="match status" value="1"/>
</dbReference>
<proteinExistence type="predicted"/>
<dbReference type="PANTHER" id="PTHR22895">
    <property type="entry name" value="ARMADILLO REPEAT-CONTAINING PROTEIN 6"/>
    <property type="match status" value="1"/>
</dbReference>
<dbReference type="InterPro" id="IPR056597">
    <property type="entry name" value="ARM_LRRK2"/>
</dbReference>
<evidence type="ECO:0000256" key="3">
    <source>
        <dbReference type="SAM" id="MobiDB-lite"/>
    </source>
</evidence>
<dbReference type="AlphaFoldDB" id="A0A6S8IZI7"/>
<reference evidence="6" key="1">
    <citation type="submission" date="2021-01" db="EMBL/GenBank/DDBJ databases">
        <authorList>
            <person name="Corre E."/>
            <person name="Pelletier E."/>
            <person name="Niang G."/>
            <person name="Scheremetjew M."/>
            <person name="Finn R."/>
            <person name="Kale V."/>
            <person name="Holt S."/>
            <person name="Cochrane G."/>
            <person name="Meng A."/>
            <person name="Brown T."/>
            <person name="Cohen L."/>
        </authorList>
    </citation>
    <scope>NUCLEOTIDE SEQUENCE</scope>
    <source>
        <strain evidence="6">CCMP127</strain>
    </source>
</reference>
<feature type="compositionally biased region" description="Basic and acidic residues" evidence="3">
    <location>
        <begin position="519"/>
        <end position="536"/>
    </location>
</feature>
<gene>
    <name evidence="5" type="ORF">ACOF00016_LOCUS2896</name>
    <name evidence="6" type="ORF">ACOF00016_LOCUS2897</name>
</gene>
<evidence type="ECO:0000313" key="5">
    <source>
        <dbReference type="EMBL" id="CAE0404802.1"/>
    </source>
</evidence>
<evidence type="ECO:0000313" key="6">
    <source>
        <dbReference type="EMBL" id="CAE0404804.1"/>
    </source>
</evidence>
<evidence type="ECO:0000256" key="2">
    <source>
        <dbReference type="PROSITE-ProRule" id="PRU00259"/>
    </source>
</evidence>
<feature type="compositionally biased region" description="Polar residues" evidence="3">
    <location>
        <begin position="279"/>
        <end position="289"/>
    </location>
</feature>
<feature type="compositionally biased region" description="Basic and acidic residues" evidence="3">
    <location>
        <begin position="359"/>
        <end position="376"/>
    </location>
</feature>
<dbReference type="InterPro" id="IPR011989">
    <property type="entry name" value="ARM-like"/>
</dbReference>
<organism evidence="6">
    <name type="scientific">Amphora coffeiformis</name>
    <dbReference type="NCBI Taxonomy" id="265554"/>
    <lineage>
        <taxon>Eukaryota</taxon>
        <taxon>Sar</taxon>
        <taxon>Stramenopiles</taxon>
        <taxon>Ochrophyta</taxon>
        <taxon>Bacillariophyta</taxon>
        <taxon>Bacillariophyceae</taxon>
        <taxon>Bacillariophycidae</taxon>
        <taxon>Thalassiophysales</taxon>
        <taxon>Catenulaceae</taxon>
        <taxon>Amphora</taxon>
    </lineage>
</organism>
<feature type="domain" description="LRRK2 ARM repeat" evidence="4">
    <location>
        <begin position="754"/>
        <end position="921"/>
    </location>
</feature>
<dbReference type="EMBL" id="HBIM01003358">
    <property type="protein sequence ID" value="CAE0404804.1"/>
    <property type="molecule type" value="Transcribed_RNA"/>
</dbReference>
<feature type="compositionally biased region" description="Low complexity" evidence="3">
    <location>
        <begin position="468"/>
        <end position="510"/>
    </location>
</feature>
<feature type="region of interest" description="Disordered" evidence="3">
    <location>
        <begin position="323"/>
        <end position="550"/>
    </location>
</feature>
<feature type="region of interest" description="Disordered" evidence="3">
    <location>
        <begin position="178"/>
        <end position="198"/>
    </location>
</feature>
<feature type="compositionally biased region" description="Polar residues" evidence="3">
    <location>
        <begin position="1134"/>
        <end position="1149"/>
    </location>
</feature>
<feature type="compositionally biased region" description="Basic residues" evidence="3">
    <location>
        <begin position="330"/>
        <end position="342"/>
    </location>
</feature>
<feature type="region of interest" description="Disordered" evidence="3">
    <location>
        <begin position="1080"/>
        <end position="1154"/>
    </location>
</feature>
<dbReference type="SMART" id="SM00185">
    <property type="entry name" value="ARM"/>
    <property type="match status" value="7"/>
</dbReference>
<dbReference type="PANTHER" id="PTHR22895:SF0">
    <property type="entry name" value="ARMADILLO REPEAT-CONTAINING PROTEIN 6"/>
    <property type="match status" value="1"/>
</dbReference>
<sequence>MVAASYSDTLITKVQSDLNKLLEKELGESNTSRTLSYATFRISYLRAVSKLRPTFFEHDEDFLDKEKRVTEWEKRQRFNELKKVWIKYDKISPDKARDLGAEDQEIENDLDTIEEEIQEEWQDFAEELLDMLDDEEDDEDFGDEEDLDDLEQWRFERKQMRQDASLLKRRILERTMQRRAREEEERQRIEEEDRLRRQEELEDKAIKAAKMAMIHEAALVALSPERRDKMKVSFRSPGGSPSRQQMIKSSLGRLGMSERSLVSPSKQRMKPSIAGLGTSERNLVSPSKQQMNLSMAKDMGMSERNLVSPSKYKLKLAALEETMDFSEKSSKHKSKNHKSKSGSKKESDTKKSKKSKSASSKDEVDESEHGEPDKITKKSGKGSSKQSDTDSSDPCDDDLLKKKKKKGSKDESRSPPKAPKTPQIKRQTMGAPRPAMQLKCPSIDESAPESPSKTLFAMPTRQASVAASVSDNPFSFPSSPDRPVRRVSATSSISETPFSFPSSPERPTSRGVFASKSENSGKEKPKSVSSLRERFMHPSTPLPPSQMSLSKYKYNSTSSLPFALPLSKQRKNEEKSDKKRRQSLRSILKTLERHELISIDELKAVLIDLSELAHDDAGARKDFATGKGNNLLNQILHNHHQNEESIMEACCRVLVPIALCEDNRDALAELGIIENVLVGMLFHKTSKSVQICGCDALSSFAVNTKYQDWIVASNGIKALLKTQAKFYLDADVQTACFRCMTQIALENRETSRHLAALGVINVLMATMYMPEHEHCVKLHRAALRAIAVLGDDEANRGTIAKQDGIYLTLLAMESFPGDEELQQYACEALCSLATEHSQNCDTIFKQDGLKILSKAMKDHSMHEGVQGGALSLLTHMTEHTEVCEKFAQEDGIDRVLTAMRNFETIEIHEQGCLTLCNMSIQNENKETIRNLGGIRMIVSAMRLLRDSTFVQKSGCRALDGLATNDQSKVTIAASGGISAMLNAMKNHSSVAGVQALAITALRKLATITRNRHIMKSNNGANAVEAAMRKYPKHAHLQENGKALVKLLDPTQALMLAEPPRESKIEDFVGAEDAISSKGAGACEIDSPANSRPVFSPPESPIPTANSRLVFSPPESPIPTANSRLFFPSPESPIPTANSRADSPTPSAESRISVDAPGFRAERLIAHA</sequence>
<name>A0A6S8IZI7_9STRA</name>
<feature type="region of interest" description="Disordered" evidence="3">
    <location>
        <begin position="231"/>
        <end position="289"/>
    </location>
</feature>
<dbReference type="InterPro" id="IPR000225">
    <property type="entry name" value="Armadillo"/>
</dbReference>
<dbReference type="SUPFAM" id="SSF48371">
    <property type="entry name" value="ARM repeat"/>
    <property type="match status" value="1"/>
</dbReference>
<dbReference type="InterPro" id="IPR016024">
    <property type="entry name" value="ARM-type_fold"/>
</dbReference>